<dbReference type="Proteomes" id="UP000236752">
    <property type="component" value="Unassembled WGS sequence"/>
</dbReference>
<keyword evidence="2" id="KW-1185">Reference proteome</keyword>
<dbReference type="RefSeq" id="WP_146064493.1">
    <property type="nucleotide sequence ID" value="NZ_FNUZ01000001.1"/>
</dbReference>
<proteinExistence type="predicted"/>
<accession>A0A1H5SFB4</accession>
<dbReference type="EMBL" id="FNUZ01000001">
    <property type="protein sequence ID" value="SEF49282.1"/>
    <property type="molecule type" value="Genomic_DNA"/>
</dbReference>
<sequence length="94" mass="10322">MSDNGSKTMCIARIAQNIVPALATPNDATSCMDLQGTKAVSETGFLTDSTHFRQPKFYGLAAVTLWLVRMFKDTDKRCKGATDVFNLSFQPQSI</sequence>
<protein>
    <submittedName>
        <fullName evidence="1">Uncharacterized protein</fullName>
    </submittedName>
</protein>
<evidence type="ECO:0000313" key="1">
    <source>
        <dbReference type="EMBL" id="SEF49282.1"/>
    </source>
</evidence>
<gene>
    <name evidence="1" type="ORF">SAMN04488045_0207</name>
</gene>
<evidence type="ECO:0000313" key="2">
    <source>
        <dbReference type="Proteomes" id="UP000236752"/>
    </source>
</evidence>
<organism evidence="1 2">
    <name type="scientific">Thalassococcus halodurans</name>
    <dbReference type="NCBI Taxonomy" id="373675"/>
    <lineage>
        <taxon>Bacteria</taxon>
        <taxon>Pseudomonadati</taxon>
        <taxon>Pseudomonadota</taxon>
        <taxon>Alphaproteobacteria</taxon>
        <taxon>Rhodobacterales</taxon>
        <taxon>Roseobacteraceae</taxon>
        <taxon>Thalassococcus</taxon>
    </lineage>
</organism>
<reference evidence="1 2" key="1">
    <citation type="submission" date="2016-10" db="EMBL/GenBank/DDBJ databases">
        <authorList>
            <person name="de Groot N.N."/>
        </authorList>
    </citation>
    <scope>NUCLEOTIDE SEQUENCE [LARGE SCALE GENOMIC DNA]</scope>
    <source>
        <strain evidence="1 2">DSM 26915</strain>
    </source>
</reference>
<name>A0A1H5SFB4_9RHOB</name>
<dbReference type="AlphaFoldDB" id="A0A1H5SFB4"/>